<accession>A0AAI8VIA5</accession>
<gene>
    <name evidence="1" type="ORF">KHLLAP_LOCUS5352</name>
</gene>
<organism evidence="1 2">
    <name type="scientific">Anthostomella pinea</name>
    <dbReference type="NCBI Taxonomy" id="933095"/>
    <lineage>
        <taxon>Eukaryota</taxon>
        <taxon>Fungi</taxon>
        <taxon>Dikarya</taxon>
        <taxon>Ascomycota</taxon>
        <taxon>Pezizomycotina</taxon>
        <taxon>Sordariomycetes</taxon>
        <taxon>Xylariomycetidae</taxon>
        <taxon>Xylariales</taxon>
        <taxon>Xylariaceae</taxon>
        <taxon>Anthostomella</taxon>
    </lineage>
</organism>
<evidence type="ECO:0000313" key="1">
    <source>
        <dbReference type="EMBL" id="CAJ2504884.1"/>
    </source>
</evidence>
<name>A0AAI8VIA5_9PEZI</name>
<sequence length="176" mass="19323">MFGINFNRVTGIDKAGKATMSTAKGEFSDIQGALDGTLAATSKPRRFDLEHAYLICGGDGLTYGVVDGNPSGPARTWYATYHGDDGPEYIIFSQAIEEAIRPCSETEEQDPYAGKTFSAVRVVDKKWTEYTGMILCDKQWTGPFIVPPVYRATAVKGTGTNELEQRMVAIAFFRSR</sequence>
<dbReference type="AlphaFoldDB" id="A0AAI8VIA5"/>
<comment type="caution">
    <text evidence="1">The sequence shown here is derived from an EMBL/GenBank/DDBJ whole genome shotgun (WGS) entry which is preliminary data.</text>
</comment>
<proteinExistence type="predicted"/>
<dbReference type="EMBL" id="CAUWAG010000007">
    <property type="protein sequence ID" value="CAJ2504884.1"/>
    <property type="molecule type" value="Genomic_DNA"/>
</dbReference>
<keyword evidence="2" id="KW-1185">Reference proteome</keyword>
<reference evidence="1" key="1">
    <citation type="submission" date="2023-10" db="EMBL/GenBank/DDBJ databases">
        <authorList>
            <person name="Hackl T."/>
        </authorList>
    </citation>
    <scope>NUCLEOTIDE SEQUENCE</scope>
</reference>
<dbReference type="Proteomes" id="UP001295740">
    <property type="component" value="Unassembled WGS sequence"/>
</dbReference>
<protein>
    <submittedName>
        <fullName evidence="1">Uu.00g122780.m01.CDS01</fullName>
    </submittedName>
</protein>
<evidence type="ECO:0000313" key="2">
    <source>
        <dbReference type="Proteomes" id="UP001295740"/>
    </source>
</evidence>